<evidence type="ECO:0008006" key="5">
    <source>
        <dbReference type="Google" id="ProtNLM"/>
    </source>
</evidence>
<evidence type="ECO:0000313" key="4">
    <source>
        <dbReference type="Proteomes" id="UP000540568"/>
    </source>
</evidence>
<name>A0A7W3PE70_9MICO</name>
<gene>
    <name evidence="3" type="ORF">FHX71_002697</name>
</gene>
<dbReference type="RefSeq" id="WP_182617000.1">
    <property type="nucleotide sequence ID" value="NZ_BAAATF010000003.1"/>
</dbReference>
<protein>
    <recommendedName>
        <fullName evidence="5">DUF916 domain-containing protein</fullName>
    </recommendedName>
</protein>
<keyword evidence="4" id="KW-1185">Reference proteome</keyword>
<comment type="caution">
    <text evidence="3">The sequence shown here is derived from an EMBL/GenBank/DDBJ whole genome shotgun (WGS) entry which is preliminary data.</text>
</comment>
<organism evidence="3 4">
    <name type="scientific">Promicromonospora sukumoe</name>
    <dbReference type="NCBI Taxonomy" id="88382"/>
    <lineage>
        <taxon>Bacteria</taxon>
        <taxon>Bacillati</taxon>
        <taxon>Actinomycetota</taxon>
        <taxon>Actinomycetes</taxon>
        <taxon>Micrococcales</taxon>
        <taxon>Promicromonosporaceae</taxon>
        <taxon>Promicromonospora</taxon>
    </lineage>
</organism>
<reference evidence="3 4" key="1">
    <citation type="submission" date="2020-07" db="EMBL/GenBank/DDBJ databases">
        <title>Sequencing the genomes of 1000 actinobacteria strains.</title>
        <authorList>
            <person name="Klenk H.-P."/>
        </authorList>
    </citation>
    <scope>NUCLEOTIDE SEQUENCE [LARGE SCALE GENOMIC DNA]</scope>
    <source>
        <strain evidence="3 4">DSM 44121</strain>
    </source>
</reference>
<keyword evidence="1" id="KW-0812">Transmembrane</keyword>
<feature type="transmembrane region" description="Helical" evidence="1">
    <location>
        <begin position="292"/>
        <end position="310"/>
    </location>
</feature>
<keyword evidence="2" id="KW-0732">Signal</keyword>
<proteinExistence type="predicted"/>
<evidence type="ECO:0000313" key="3">
    <source>
        <dbReference type="EMBL" id="MBA8808755.1"/>
    </source>
</evidence>
<dbReference type="EMBL" id="JACGWV010000001">
    <property type="protein sequence ID" value="MBA8808755.1"/>
    <property type="molecule type" value="Genomic_DNA"/>
</dbReference>
<keyword evidence="1" id="KW-0472">Membrane</keyword>
<evidence type="ECO:0000256" key="2">
    <source>
        <dbReference type="SAM" id="SignalP"/>
    </source>
</evidence>
<sequence length="353" mass="36820">MKNPLATLAALALTAASVLVAAPAGAAEGDTVTWSVRPGDENGEDGRAWVEWEADPGQSRTEHLAVTNHGDDAVRFRLSAADGYFTDTGRFNMLPADQESVAAGTWVDLPASVSVAAGATEIVPFTVTVPADAEPGDHAAGVAASVHSTGGGEVGVESRVGFRVMTRVTGELAPSAGLAASASWTGSVNPFEAGDVTVAYTLENTGNARLGTRPEIVLSGPFGLGERTLRGEEIAEIAPGETRRGTVRFQDAWPLLTYDVRVVAQPLPVSDDLSFEGVEPASAQTTVLAVPWPQIVVLVLAALLAAWALFRRRLERRRTEELVARARAEAFAEAAALPARAEPALITAADTHG</sequence>
<evidence type="ECO:0000256" key="1">
    <source>
        <dbReference type="SAM" id="Phobius"/>
    </source>
</evidence>
<feature type="chain" id="PRO_5030667423" description="DUF916 domain-containing protein" evidence="2">
    <location>
        <begin position="27"/>
        <end position="353"/>
    </location>
</feature>
<keyword evidence="1" id="KW-1133">Transmembrane helix</keyword>
<feature type="signal peptide" evidence="2">
    <location>
        <begin position="1"/>
        <end position="26"/>
    </location>
</feature>
<accession>A0A7W3PE70</accession>
<dbReference type="Proteomes" id="UP000540568">
    <property type="component" value="Unassembled WGS sequence"/>
</dbReference>
<dbReference type="AlphaFoldDB" id="A0A7W3PE70"/>